<dbReference type="AlphaFoldDB" id="U2YNR3"/>
<dbReference type="InterPro" id="IPR016932">
    <property type="entry name" value="UCP029669"/>
</dbReference>
<comment type="caution">
    <text evidence="1">The sequence shown here is derived from an EMBL/GenBank/DDBJ whole genome shotgun (WGS) entry which is preliminary data.</text>
</comment>
<dbReference type="RefSeq" id="WP_021691318.1">
    <property type="nucleotide sequence ID" value="NZ_BASZ01000009.1"/>
</dbReference>
<gene>
    <name evidence="1" type="ORF">NT2_09_01080</name>
</gene>
<dbReference type="EMBL" id="BASZ01000009">
    <property type="protein sequence ID" value="GAD50500.1"/>
    <property type="molecule type" value="Genomic_DNA"/>
</dbReference>
<dbReference type="Gene3D" id="3.90.1530.10">
    <property type="entry name" value="Conserved hypothetical protein from pyrococcus furiosus pfu- 392566-001, ParB domain"/>
    <property type="match status" value="1"/>
</dbReference>
<dbReference type="Gene3D" id="1.10.8.10">
    <property type="entry name" value="DNA helicase RuvA subunit, C-terminal domain"/>
    <property type="match status" value="1"/>
</dbReference>
<sequence>MSVTPEPVLHPVKLVDIRPTQMTVGMGEVLRKRASWREGADKDKAEYLGRHMIPVVIGPKQRYHMIDHHHLARALYEEGTKHVLVLVKANLHHLSHSAFETYMDNRNWLHPYDAEGQRCAYSDIPKHIGKLADDPYRTLAGALREVGGYAKSDTPYAEFLWADFLRRKITRSMVRKAFEEATAKALMLARSSEADYLPGWAGYHH</sequence>
<dbReference type="Proteomes" id="UP000016568">
    <property type="component" value="Unassembled WGS sequence"/>
</dbReference>
<organism evidence="1 2">
    <name type="scientific">Caenibius tardaugens NBRC 16725</name>
    <dbReference type="NCBI Taxonomy" id="1219035"/>
    <lineage>
        <taxon>Bacteria</taxon>
        <taxon>Pseudomonadati</taxon>
        <taxon>Pseudomonadota</taxon>
        <taxon>Alphaproteobacteria</taxon>
        <taxon>Sphingomonadales</taxon>
        <taxon>Erythrobacteraceae</taxon>
        <taxon>Caenibius</taxon>
    </lineage>
</organism>
<name>U2YNR3_9SPHN</name>
<dbReference type="CDD" id="cd16390">
    <property type="entry name" value="ParB_N_Srx_like"/>
    <property type="match status" value="1"/>
</dbReference>
<dbReference type="eggNOG" id="COG4318">
    <property type="taxonomic scope" value="Bacteria"/>
</dbReference>
<dbReference type="OrthoDB" id="552416at2"/>
<evidence type="ECO:0008006" key="3">
    <source>
        <dbReference type="Google" id="ProtNLM"/>
    </source>
</evidence>
<accession>U2YNR3</accession>
<dbReference type="InterPro" id="IPR014956">
    <property type="entry name" value="ParBc_2"/>
</dbReference>
<dbReference type="SUPFAM" id="SSF110849">
    <property type="entry name" value="ParB/Sulfiredoxin"/>
    <property type="match status" value="1"/>
</dbReference>
<dbReference type="InterPro" id="IPR036086">
    <property type="entry name" value="ParB/Sulfiredoxin_sf"/>
</dbReference>
<keyword evidence="2" id="KW-1185">Reference proteome</keyword>
<protein>
    <recommendedName>
        <fullName evidence="3">ParB-like nuclease</fullName>
    </recommendedName>
</protein>
<evidence type="ECO:0000313" key="1">
    <source>
        <dbReference type="EMBL" id="GAD50500.1"/>
    </source>
</evidence>
<dbReference type="KEGG" id="ntd:EGO55_05080"/>
<dbReference type="Pfam" id="PF08857">
    <property type="entry name" value="ParBc_2"/>
    <property type="match status" value="1"/>
</dbReference>
<dbReference type="PIRSF" id="PIRSF029669">
    <property type="entry name" value="UCP029669"/>
    <property type="match status" value="1"/>
</dbReference>
<evidence type="ECO:0000313" key="2">
    <source>
        <dbReference type="Proteomes" id="UP000016568"/>
    </source>
</evidence>
<reference evidence="1 2" key="1">
    <citation type="submission" date="2013-09" db="EMBL/GenBank/DDBJ databases">
        <title>Whole genome shotgun sequence of Novosphingobium tardaugens NBRC 16725.</title>
        <authorList>
            <person name="Isaki S."/>
            <person name="Hosoyama A."/>
            <person name="Tsuchikane K."/>
            <person name="Katsumata H."/>
            <person name="Ando Y."/>
            <person name="Yamazaki S."/>
            <person name="Fujita N."/>
        </authorList>
    </citation>
    <scope>NUCLEOTIDE SEQUENCE [LARGE SCALE GENOMIC DNA]</scope>
    <source>
        <strain evidence="1 2">NBRC 16725</strain>
    </source>
</reference>
<proteinExistence type="predicted"/>